<dbReference type="FunFam" id="2.60.40.10:FF:000028">
    <property type="entry name" value="Neuronal cell adhesion molecule"/>
    <property type="match status" value="1"/>
</dbReference>
<feature type="non-terminal residue" evidence="3">
    <location>
        <position position="165"/>
    </location>
</feature>
<evidence type="ECO:0000313" key="4">
    <source>
        <dbReference type="Proteomes" id="UP001174909"/>
    </source>
</evidence>
<comment type="caution">
    <text evidence="3">The sequence shown here is derived from an EMBL/GenBank/DDBJ whole genome shotgun (WGS) entry which is preliminary data.</text>
</comment>
<evidence type="ECO:0000259" key="2">
    <source>
        <dbReference type="PROSITE" id="PS50853"/>
    </source>
</evidence>
<evidence type="ECO:0000256" key="1">
    <source>
        <dbReference type="ARBA" id="ARBA00022737"/>
    </source>
</evidence>
<name>A0AA35RP91_GEOBA</name>
<dbReference type="PRINTS" id="PR00014">
    <property type="entry name" value="FNTYPEIII"/>
</dbReference>
<dbReference type="Gene3D" id="2.60.40.10">
    <property type="entry name" value="Immunoglobulins"/>
    <property type="match status" value="2"/>
</dbReference>
<feature type="domain" description="Fibronectin type-III" evidence="2">
    <location>
        <begin position="73"/>
        <end position="165"/>
    </location>
</feature>
<dbReference type="AlphaFoldDB" id="A0AA35RP91"/>
<evidence type="ECO:0000313" key="3">
    <source>
        <dbReference type="EMBL" id="CAI8015208.1"/>
    </source>
</evidence>
<dbReference type="InterPro" id="IPR036116">
    <property type="entry name" value="FN3_sf"/>
</dbReference>
<keyword evidence="1" id="KW-0677">Repeat</keyword>
<dbReference type="CDD" id="cd00063">
    <property type="entry name" value="FN3"/>
    <property type="match status" value="2"/>
</dbReference>
<dbReference type="PANTHER" id="PTHR13817">
    <property type="entry name" value="TITIN"/>
    <property type="match status" value="1"/>
</dbReference>
<dbReference type="InterPro" id="IPR013783">
    <property type="entry name" value="Ig-like_fold"/>
</dbReference>
<protein>
    <submittedName>
        <fullName evidence="3">Protein sidekick-2</fullName>
    </submittedName>
</protein>
<dbReference type="EMBL" id="CASHTH010001426">
    <property type="protein sequence ID" value="CAI8015208.1"/>
    <property type="molecule type" value="Genomic_DNA"/>
</dbReference>
<feature type="non-terminal residue" evidence="3">
    <location>
        <position position="1"/>
    </location>
</feature>
<dbReference type="Pfam" id="PF00041">
    <property type="entry name" value="fn3"/>
    <property type="match status" value="2"/>
</dbReference>
<gene>
    <name evidence="3" type="ORF">GBAR_LOCUS9452</name>
</gene>
<proteinExistence type="predicted"/>
<dbReference type="InterPro" id="IPR050964">
    <property type="entry name" value="Striated_Muscle_Regulatory"/>
</dbReference>
<dbReference type="PANTHER" id="PTHR13817:SF166">
    <property type="entry name" value="NEURONAL IGCAM-RELATED"/>
    <property type="match status" value="1"/>
</dbReference>
<dbReference type="SUPFAM" id="SSF49265">
    <property type="entry name" value="Fibronectin type III"/>
    <property type="match status" value="1"/>
</dbReference>
<accession>A0AA35RP91</accession>
<sequence>VQWQRDTSIVCPDLNDIGSSITVTSSNFTGRTITGLEPGNRYTITVIVSNGAGSGPVSNAVTAMTIATAPSAPPPDLTVTDVNSSTITVEWGEVPCINQNGAITGYSVQYGVMESGNTEIVNVDGATVNEATITGLMPSTTYSIQVAAVNRAGTREYSDPEMAET</sequence>
<organism evidence="3 4">
    <name type="scientific">Geodia barretti</name>
    <name type="common">Barrett's horny sponge</name>
    <dbReference type="NCBI Taxonomy" id="519541"/>
    <lineage>
        <taxon>Eukaryota</taxon>
        <taxon>Metazoa</taxon>
        <taxon>Porifera</taxon>
        <taxon>Demospongiae</taxon>
        <taxon>Heteroscleromorpha</taxon>
        <taxon>Tetractinellida</taxon>
        <taxon>Astrophorina</taxon>
        <taxon>Geodiidae</taxon>
        <taxon>Geodia</taxon>
    </lineage>
</organism>
<dbReference type="SMART" id="SM00060">
    <property type="entry name" value="FN3"/>
    <property type="match status" value="2"/>
</dbReference>
<feature type="domain" description="Fibronectin type-III" evidence="2">
    <location>
        <begin position="1"/>
        <end position="71"/>
    </location>
</feature>
<dbReference type="Proteomes" id="UP001174909">
    <property type="component" value="Unassembled WGS sequence"/>
</dbReference>
<reference evidence="3" key="1">
    <citation type="submission" date="2023-03" db="EMBL/GenBank/DDBJ databases">
        <authorList>
            <person name="Steffen K."/>
            <person name="Cardenas P."/>
        </authorList>
    </citation>
    <scope>NUCLEOTIDE SEQUENCE</scope>
</reference>
<dbReference type="InterPro" id="IPR003961">
    <property type="entry name" value="FN3_dom"/>
</dbReference>
<dbReference type="PROSITE" id="PS50853">
    <property type="entry name" value="FN3"/>
    <property type="match status" value="2"/>
</dbReference>
<keyword evidence="4" id="KW-1185">Reference proteome</keyword>